<organism evidence="2 3">
    <name type="scientific">Candidatus Magnetoglobus multicellularis str. Araruama</name>
    <dbReference type="NCBI Taxonomy" id="890399"/>
    <lineage>
        <taxon>Bacteria</taxon>
        <taxon>Pseudomonadati</taxon>
        <taxon>Thermodesulfobacteriota</taxon>
        <taxon>Desulfobacteria</taxon>
        <taxon>Desulfobacterales</taxon>
        <taxon>Desulfobacteraceae</taxon>
        <taxon>Candidatus Magnetoglobus</taxon>
    </lineage>
</organism>
<sequence length="2002" mass="226128">MKLTQKNVIVMFVILSSLFIFCLPLSGTPFPDYNNDKKTDLADAIIALKTVAGYFNGATESVVSINVAEISGQNQYNIPVTVTCNFDRGELKPDTTLITHVDQRKRSDTLNLAQMVPIETYDDGSVSVAEITVVLPELLENEEQNIQILSTSQTVDSQHISLDDVLQSDFDASIRLTQNTQVFQLNVRDLLQQSDVDTHISGPIFSEFHATGCLSGFENISQNVMADVTIRMFKGLDRCQVYVVLENKPGQIQGVQNYVYDLNIYAGDAVYVRKNVSLYPGMTLSKFMWWGPPVYVHISDNYVDEKVITSLQVETDASDNHSLYPVTIGHVFKKSSVPGRYLIKGMINDAAEQEIDIQVDAKSRYDDGSLKHGILSFFIPASLEDRVYDIQLIAFRKSIVSQKPSVMLSDVIDSGFNCNVTVSINDTLYQVSLKDALLENETEQWLNGPIASEWLVSSPLVTENNTPHPLLNARFSIRAYNNLENIRVSTTLENNWTYQENPQNLRYDANIYVNDQLIYDLDQLRHFHHARWRKVFYWQKSQEVCFKEPVHVKHNIRYLIGTKAIPNYNPDFIDQISQSAIQEMVDKFDKSTRYTDSDGNPCSLPNNQPMGIGVVYAGTSSGDMWPLPYWTGRYLLSMDRRAKAVALGTADLAGSFPMHFRDKQTDLPVSIAHYPYCSTYWQAAHTLNPETGQYENPIQCNDETHDCWVPFSVNPGRIPAYTYVPYLVTGDSYYLEELHFWANHCLITKHPQYRDHHKGLLFGDLTEQAMSLGVLGRTVFITPDNHPLKQYFSTILENNQNHIFEQYVDNQINSYGGLPYSSKLNPRGNDYYTFSLHSLVEMHFDTFKPILQWQARYPVARMDNGENFCWIFAAVELQSKDTGDMYQTMAEVYQKNKASGKIDDGGYECGSQALADYLKGIGKISKGLQGEMVGTNDSVYGYIANMQPALAAAVDARIDGAEDAWNRYNSRPVQPDYMGSAAPNFDIVPRKMTFATAHLPKGSIGTPYSFQFEVNSGEAPFNWELTDNGLPQEFHLDTSGYLSGIPSQARDYTFSIQVTDAVQTIIQKTLVMKIIDPEVVPFLYVSRMDITYPDHMIGEKSYAEHIAITNTGREPLYIDDINSSSVFTHLHNCPSELLQNDSCRISVFFEPTSEQTYTGSLTIKSNAENGDQIIQLTGSGVTIPPEKNLGIWVKSIDFDRHPLSVKTMDSSIWLVNNSFLPIQIQDIRINGNGFTLDNQCSDIIFPRKQCAVNVAFLPESLGNILAELVIESNADDSPHIIPLKGIGDNTANDTAICTLILENLTDQQSPNQPVTIGHAFAQGDIPAGKTIRMSIDNVPTPVQVEHKAMYPDGSLKHGILSFIAPEISAHSSRQMQLFASHQTSAQQALDLTELLSTSYDAKLTVILDGQTYKASAKEILNAASQPKQWISGPICTEWLIHSPLKNSIGNEHPHLTARFEIRAYEGMADIRSSITLENNWTFQADPQNLTYHAMITIGDDLAWEQPTQVHFHHARWRKIFWWHKQTGLNQQARIHVQHDTRYFIATKVIPNFDTQYIGGVNESYLNEMETRWTQPVQQKQYTFIRNEPMSIGFATPYMATTGGHLDIGPIPRWTSRYLMSMDARAKKVDQRQADLAGSWSIHLRDKNTDHPVSIEEYPYCGTAGNKEDYKNPQTHQYENPAECEEGKDCASPYKPDIAHQPSFAYVPYLVSGDYYHLEEMQFWANYCVTSKNPAYRDFEKGLLKMDQIRAQGWALRNIGDAAFATPDNHPMKSYLMRMINNNLDYYNETYTNNENAINKLGWILPVIAESRVPDGVIIAPWMDDFVTFAVGHLVELGFEKAAPFLAWKSRFPVGRMIGGNSCWIFASAYRTIVSASWDDTKAGIYYQTYDDLYIASLAWRENITHEIYQEILDLECNSQEMTNLLVQHDILENGVNGEMIGYTGDIMHGYQVILKTALAYAVDSGSPGADEAWALIQARAKKPDFNHGACYQWTILPRSLEK</sequence>
<evidence type="ECO:0000313" key="3">
    <source>
        <dbReference type="Proteomes" id="UP000189670"/>
    </source>
</evidence>
<dbReference type="EMBL" id="ATBP01000012">
    <property type="protein sequence ID" value="ETR74295.1"/>
    <property type="molecule type" value="Genomic_DNA"/>
</dbReference>
<proteinExistence type="predicted"/>
<dbReference type="InterPro" id="IPR013783">
    <property type="entry name" value="Ig-like_fold"/>
</dbReference>
<dbReference type="InterPro" id="IPR048329">
    <property type="entry name" value="PcRGLX_1st"/>
</dbReference>
<dbReference type="Pfam" id="PF05345">
    <property type="entry name" value="He_PIG"/>
    <property type="match status" value="1"/>
</dbReference>
<dbReference type="Pfam" id="PF19501">
    <property type="entry name" value="PcRGLX_1st"/>
    <property type="match status" value="1"/>
</dbReference>
<evidence type="ECO:0000313" key="2">
    <source>
        <dbReference type="EMBL" id="ETR74295.1"/>
    </source>
</evidence>
<feature type="domain" description="PcRGLX/YetA-like N-terminal RIFT barrel" evidence="1">
    <location>
        <begin position="1301"/>
        <end position="1357"/>
    </location>
</feature>
<protein>
    <recommendedName>
        <fullName evidence="1">PcRGLX/YetA-like N-terminal RIFT barrel domain-containing protein</fullName>
    </recommendedName>
</protein>
<name>A0A1V1PHX3_9BACT</name>
<gene>
    <name evidence="2" type="ORF">OMM_00299</name>
</gene>
<comment type="caution">
    <text evidence="2">The sequence shown here is derived from an EMBL/GenBank/DDBJ whole genome shotgun (WGS) entry which is preliminary data.</text>
</comment>
<accession>A0A1V1PHX3</accession>
<dbReference type="Proteomes" id="UP000189670">
    <property type="component" value="Unassembled WGS sequence"/>
</dbReference>
<evidence type="ECO:0000259" key="1">
    <source>
        <dbReference type="Pfam" id="PF19501"/>
    </source>
</evidence>
<reference evidence="3" key="1">
    <citation type="submission" date="2012-11" db="EMBL/GenBank/DDBJ databases">
        <authorList>
            <person name="Lucero-Rivera Y.E."/>
            <person name="Tovar-Ramirez D."/>
        </authorList>
    </citation>
    <scope>NUCLEOTIDE SEQUENCE [LARGE SCALE GENOMIC DNA]</scope>
    <source>
        <strain evidence="3">Araruama</strain>
    </source>
</reference>
<dbReference type="NCBIfam" id="NF012200">
    <property type="entry name" value="choice_anch_D"/>
    <property type="match status" value="1"/>
</dbReference>
<dbReference type="Gene3D" id="2.60.40.10">
    <property type="entry name" value="Immunoglobulins"/>
    <property type="match status" value="3"/>
</dbReference>